<dbReference type="Proteomes" id="UP000233343">
    <property type="component" value="Unassembled WGS sequence"/>
</dbReference>
<evidence type="ECO:0000256" key="22">
    <source>
        <dbReference type="ARBA" id="ARBA00048074"/>
    </source>
</evidence>
<dbReference type="PANTHER" id="PTHR12418:SF19">
    <property type="entry name" value="ACYL-COENZYME A THIOESTERASE THEM4"/>
    <property type="match status" value="1"/>
</dbReference>
<evidence type="ECO:0000256" key="10">
    <source>
        <dbReference type="ARBA" id="ARBA00023098"/>
    </source>
</evidence>
<keyword evidence="9" id="KW-0809">Transit peptide</keyword>
<evidence type="ECO:0000256" key="17">
    <source>
        <dbReference type="ARBA" id="ARBA00040123"/>
    </source>
</evidence>
<evidence type="ECO:0000256" key="11">
    <source>
        <dbReference type="ARBA" id="ARBA00023136"/>
    </source>
</evidence>
<evidence type="ECO:0000256" key="9">
    <source>
        <dbReference type="ARBA" id="ARBA00022946"/>
    </source>
</evidence>
<evidence type="ECO:0000256" key="19">
    <source>
        <dbReference type="ARBA" id="ARBA00047588"/>
    </source>
</evidence>
<dbReference type="Gene3D" id="3.10.129.10">
    <property type="entry name" value="Hotdog Thioesterase"/>
    <property type="match status" value="1"/>
</dbReference>
<dbReference type="InterPro" id="IPR003736">
    <property type="entry name" value="PAAI_dom"/>
</dbReference>
<dbReference type="AlphaFoldDB" id="A0A2N0ZKF9"/>
<dbReference type="GO" id="GO:0016020">
    <property type="term" value="C:membrane"/>
    <property type="evidence" value="ECO:0007669"/>
    <property type="project" value="UniProtKB-SubCell"/>
</dbReference>
<comment type="catalytic activity">
    <reaction evidence="13">
        <text>(5Z,8Z,11Z,14Z)-eicosatetraenoyl-CoA + H2O = (5Z,8Z,11Z,14Z)-eicosatetraenoate + CoA + H(+)</text>
        <dbReference type="Rhea" id="RHEA:40151"/>
        <dbReference type="ChEBI" id="CHEBI:15377"/>
        <dbReference type="ChEBI" id="CHEBI:15378"/>
        <dbReference type="ChEBI" id="CHEBI:32395"/>
        <dbReference type="ChEBI" id="CHEBI:57287"/>
        <dbReference type="ChEBI" id="CHEBI:57368"/>
    </reaction>
    <physiologicalReaction direction="left-to-right" evidence="13">
        <dbReference type="Rhea" id="RHEA:40152"/>
    </physiologicalReaction>
</comment>
<evidence type="ECO:0000256" key="3">
    <source>
        <dbReference type="ARBA" id="ARBA00004632"/>
    </source>
</evidence>
<evidence type="ECO:0000256" key="4">
    <source>
        <dbReference type="ARBA" id="ARBA00022475"/>
    </source>
</evidence>
<dbReference type="SUPFAM" id="SSF54637">
    <property type="entry name" value="Thioesterase/thiol ester dehydrase-isomerase"/>
    <property type="match status" value="1"/>
</dbReference>
<accession>A0A2N0ZKF9</accession>
<sequence>MKTKEKLSEDLLELFAEANEEELIVLKQLLAGISQKKHGEKTTYLDGLYNMDIQLKDQECILEIPLSPLLNNPLNIVHGGVIATIIDTAMGTLSNSFLQEFEGAVTTQLNVHYLAQSKGDYLICKAKCDHKGAKTMVLSAEVYREDGKKVAQASGSFFIVRKQEY</sequence>
<evidence type="ECO:0000256" key="7">
    <source>
        <dbReference type="ARBA" id="ARBA00022801"/>
    </source>
</evidence>
<evidence type="ECO:0000256" key="1">
    <source>
        <dbReference type="ARBA" id="ARBA00004170"/>
    </source>
</evidence>
<evidence type="ECO:0000259" key="24">
    <source>
        <dbReference type="Pfam" id="PF03061"/>
    </source>
</evidence>
<dbReference type="InterPro" id="IPR029069">
    <property type="entry name" value="HotDog_dom_sf"/>
</dbReference>
<evidence type="ECO:0000256" key="13">
    <source>
        <dbReference type="ARBA" id="ARBA00035852"/>
    </source>
</evidence>
<keyword evidence="7" id="KW-0378">Hydrolase</keyword>
<dbReference type="RefSeq" id="WP_066196873.1">
    <property type="nucleotide sequence ID" value="NZ_JAFDQP010000013.1"/>
</dbReference>
<comment type="catalytic activity">
    <reaction evidence="14">
        <text>(9Z)-octadecenoyl-CoA + H2O = (9Z)-octadecenoate + CoA + H(+)</text>
        <dbReference type="Rhea" id="RHEA:40139"/>
        <dbReference type="ChEBI" id="CHEBI:15377"/>
        <dbReference type="ChEBI" id="CHEBI:15378"/>
        <dbReference type="ChEBI" id="CHEBI:30823"/>
        <dbReference type="ChEBI" id="CHEBI:57287"/>
        <dbReference type="ChEBI" id="CHEBI:57387"/>
    </reaction>
    <physiologicalReaction direction="left-to-right" evidence="14">
        <dbReference type="Rhea" id="RHEA:40140"/>
    </physiologicalReaction>
</comment>
<dbReference type="InterPro" id="IPR006683">
    <property type="entry name" value="Thioestr_dom"/>
</dbReference>
<keyword evidence="5" id="KW-0963">Cytoplasm</keyword>
<evidence type="ECO:0000256" key="8">
    <source>
        <dbReference type="ARBA" id="ARBA00022832"/>
    </source>
</evidence>
<keyword evidence="4" id="KW-1003">Cell membrane</keyword>
<gene>
    <name evidence="25" type="ORF">CWS20_05680</name>
</gene>
<comment type="caution">
    <text evidence="25">The sequence shown here is derived from an EMBL/GenBank/DDBJ whole genome shotgun (WGS) entry which is preliminary data.</text>
</comment>
<evidence type="ECO:0000313" key="26">
    <source>
        <dbReference type="Proteomes" id="UP000233343"/>
    </source>
</evidence>
<comment type="catalytic activity">
    <reaction evidence="20">
        <text>hexadecanoyl-CoA + H2O = hexadecanoate + CoA + H(+)</text>
        <dbReference type="Rhea" id="RHEA:16645"/>
        <dbReference type="ChEBI" id="CHEBI:7896"/>
        <dbReference type="ChEBI" id="CHEBI:15377"/>
        <dbReference type="ChEBI" id="CHEBI:15378"/>
        <dbReference type="ChEBI" id="CHEBI:57287"/>
        <dbReference type="ChEBI" id="CHEBI:57379"/>
        <dbReference type="EC" id="3.1.2.2"/>
    </reaction>
    <physiologicalReaction direction="left-to-right" evidence="20">
        <dbReference type="Rhea" id="RHEA:16646"/>
    </physiologicalReaction>
</comment>
<dbReference type="NCBIfam" id="TIGR00369">
    <property type="entry name" value="unchar_dom_1"/>
    <property type="match status" value="1"/>
</dbReference>
<evidence type="ECO:0000256" key="14">
    <source>
        <dbReference type="ARBA" id="ARBA00037002"/>
    </source>
</evidence>
<organism evidence="25 26">
    <name type="scientific">Cytobacillus horneckiae</name>
    <dbReference type="NCBI Taxonomy" id="549687"/>
    <lineage>
        <taxon>Bacteria</taxon>
        <taxon>Bacillati</taxon>
        <taxon>Bacillota</taxon>
        <taxon>Bacilli</taxon>
        <taxon>Bacillales</taxon>
        <taxon>Bacillaceae</taxon>
        <taxon>Cytobacillus</taxon>
    </lineage>
</organism>
<dbReference type="EC" id="3.1.2.2" evidence="16"/>
<dbReference type="GO" id="GO:0005737">
    <property type="term" value="C:cytoplasm"/>
    <property type="evidence" value="ECO:0007669"/>
    <property type="project" value="UniProtKB-SubCell"/>
</dbReference>
<evidence type="ECO:0000256" key="12">
    <source>
        <dbReference type="ARBA" id="ARBA00023273"/>
    </source>
</evidence>
<comment type="catalytic activity">
    <reaction evidence="21">
        <text>decanoyl-CoA + H2O = decanoate + CoA + H(+)</text>
        <dbReference type="Rhea" id="RHEA:40059"/>
        <dbReference type="ChEBI" id="CHEBI:15377"/>
        <dbReference type="ChEBI" id="CHEBI:15378"/>
        <dbReference type="ChEBI" id="CHEBI:27689"/>
        <dbReference type="ChEBI" id="CHEBI:57287"/>
        <dbReference type="ChEBI" id="CHEBI:61430"/>
    </reaction>
    <physiologicalReaction direction="left-to-right" evidence="21">
        <dbReference type="Rhea" id="RHEA:40060"/>
    </physiologicalReaction>
</comment>
<dbReference type="PANTHER" id="PTHR12418">
    <property type="entry name" value="ACYL-COENZYME A THIOESTERASE THEM4"/>
    <property type="match status" value="1"/>
</dbReference>
<evidence type="ECO:0000256" key="6">
    <source>
        <dbReference type="ARBA" id="ARBA00022703"/>
    </source>
</evidence>
<name>A0A2N0ZKF9_9BACI</name>
<evidence type="ECO:0000313" key="25">
    <source>
        <dbReference type="EMBL" id="PKG30001.1"/>
    </source>
</evidence>
<evidence type="ECO:0000256" key="21">
    <source>
        <dbReference type="ARBA" id="ARBA00047969"/>
    </source>
</evidence>
<keyword evidence="26" id="KW-1185">Reference proteome</keyword>
<comment type="similarity">
    <text evidence="15">Belongs to the THEM4/THEM5 thioesterase family.</text>
</comment>
<evidence type="ECO:0000256" key="23">
    <source>
        <dbReference type="ARBA" id="ARBA00048180"/>
    </source>
</evidence>
<keyword evidence="8" id="KW-0276">Fatty acid metabolism</keyword>
<keyword evidence="10" id="KW-0443">Lipid metabolism</keyword>
<comment type="catalytic activity">
    <reaction evidence="22">
        <text>dodecanoyl-CoA + H2O = dodecanoate + CoA + H(+)</text>
        <dbReference type="Rhea" id="RHEA:30135"/>
        <dbReference type="ChEBI" id="CHEBI:15377"/>
        <dbReference type="ChEBI" id="CHEBI:15378"/>
        <dbReference type="ChEBI" id="CHEBI:18262"/>
        <dbReference type="ChEBI" id="CHEBI:57287"/>
        <dbReference type="ChEBI" id="CHEBI:57375"/>
    </reaction>
    <physiologicalReaction direction="left-to-right" evidence="22">
        <dbReference type="Rhea" id="RHEA:30136"/>
    </physiologicalReaction>
</comment>
<comment type="catalytic activity">
    <reaction evidence="23">
        <text>tetradecanoyl-CoA + H2O = tetradecanoate + CoA + H(+)</text>
        <dbReference type="Rhea" id="RHEA:40119"/>
        <dbReference type="ChEBI" id="CHEBI:15377"/>
        <dbReference type="ChEBI" id="CHEBI:15378"/>
        <dbReference type="ChEBI" id="CHEBI:30807"/>
        <dbReference type="ChEBI" id="CHEBI:57287"/>
        <dbReference type="ChEBI" id="CHEBI:57385"/>
    </reaction>
    <physiologicalReaction direction="left-to-right" evidence="23">
        <dbReference type="Rhea" id="RHEA:40120"/>
    </physiologicalReaction>
</comment>
<feature type="domain" description="Thioesterase" evidence="24">
    <location>
        <begin position="75"/>
        <end position="151"/>
    </location>
</feature>
<dbReference type="EMBL" id="PISD01000009">
    <property type="protein sequence ID" value="PKG30001.1"/>
    <property type="molecule type" value="Genomic_DNA"/>
</dbReference>
<evidence type="ECO:0000256" key="20">
    <source>
        <dbReference type="ARBA" id="ARBA00047734"/>
    </source>
</evidence>
<evidence type="ECO:0000256" key="18">
    <source>
        <dbReference type="ARBA" id="ARBA00043210"/>
    </source>
</evidence>
<dbReference type="CDD" id="cd03443">
    <property type="entry name" value="PaaI_thioesterase"/>
    <property type="match status" value="1"/>
</dbReference>
<comment type="catalytic activity">
    <reaction evidence="19">
        <text>octanoyl-CoA + H2O = octanoate + CoA + H(+)</text>
        <dbReference type="Rhea" id="RHEA:30143"/>
        <dbReference type="ChEBI" id="CHEBI:15377"/>
        <dbReference type="ChEBI" id="CHEBI:15378"/>
        <dbReference type="ChEBI" id="CHEBI:25646"/>
        <dbReference type="ChEBI" id="CHEBI:57287"/>
        <dbReference type="ChEBI" id="CHEBI:57386"/>
    </reaction>
    <physiologicalReaction direction="left-to-right" evidence="19">
        <dbReference type="Rhea" id="RHEA:30144"/>
    </physiologicalReaction>
</comment>
<protein>
    <recommendedName>
        <fullName evidence="17">Acyl-coenzyme A thioesterase THEM4</fullName>
        <ecNumber evidence="16">3.1.2.2</ecNumber>
    </recommendedName>
    <alternativeName>
        <fullName evidence="18">Thioesterase superfamily member 4</fullName>
    </alternativeName>
</protein>
<keyword evidence="12" id="KW-0966">Cell projection</keyword>
<reference evidence="25 26" key="1">
    <citation type="journal article" date="2010" name="Int. J. Syst. Evol. Microbiol.">
        <title>Bacillus horneckiae sp. nov., isolated from a spacecraft-assembly clean room.</title>
        <authorList>
            <person name="Vaishampayan P."/>
            <person name="Probst A."/>
            <person name="Krishnamurthi S."/>
            <person name="Ghosh S."/>
            <person name="Osman S."/>
            <person name="McDowall A."/>
            <person name="Ruckmani A."/>
            <person name="Mayilraj S."/>
            <person name="Venkateswaran K."/>
        </authorList>
    </citation>
    <scope>NUCLEOTIDE SEQUENCE [LARGE SCALE GENOMIC DNA]</scope>
    <source>
        <strain evidence="26">1PO1SC</strain>
    </source>
</reference>
<keyword evidence="11" id="KW-0472">Membrane</keyword>
<dbReference type="Pfam" id="PF03061">
    <property type="entry name" value="4HBT"/>
    <property type="match status" value="1"/>
</dbReference>
<proteinExistence type="inferred from homology"/>
<evidence type="ECO:0000256" key="15">
    <source>
        <dbReference type="ARBA" id="ARBA00038456"/>
    </source>
</evidence>
<dbReference type="GO" id="GO:0016289">
    <property type="term" value="F:acyl-CoA hydrolase activity"/>
    <property type="evidence" value="ECO:0007669"/>
    <property type="project" value="UniProtKB-ARBA"/>
</dbReference>
<keyword evidence="6" id="KW-0053">Apoptosis</keyword>
<evidence type="ECO:0000256" key="5">
    <source>
        <dbReference type="ARBA" id="ARBA00022490"/>
    </source>
</evidence>
<comment type="subcellular location">
    <subcellularLocation>
        <location evidence="3">Cell projection</location>
        <location evidence="3">Ruffle membrane</location>
    </subcellularLocation>
    <subcellularLocation>
        <location evidence="2">Cytoplasm</location>
    </subcellularLocation>
    <subcellularLocation>
        <location evidence="1">Membrane</location>
        <topology evidence="1">Peripheral membrane protein</topology>
    </subcellularLocation>
</comment>
<evidence type="ECO:0000256" key="16">
    <source>
        <dbReference type="ARBA" id="ARBA00038848"/>
    </source>
</evidence>
<evidence type="ECO:0000256" key="2">
    <source>
        <dbReference type="ARBA" id="ARBA00004496"/>
    </source>
</evidence>
<dbReference type="InterPro" id="IPR052365">
    <property type="entry name" value="THEM4/THEM5_acyl-CoA_thioest"/>
</dbReference>
<dbReference type="GO" id="GO:0006631">
    <property type="term" value="P:fatty acid metabolic process"/>
    <property type="evidence" value="ECO:0007669"/>
    <property type="project" value="UniProtKB-KW"/>
</dbReference>